<name>A0A481ZAX3_9VIRU</name>
<organism evidence="2">
    <name type="scientific">Pithovirus LCPAC304</name>
    <dbReference type="NCBI Taxonomy" id="2506594"/>
    <lineage>
        <taxon>Viruses</taxon>
        <taxon>Pithoviruses</taxon>
    </lineage>
</organism>
<feature type="transmembrane region" description="Helical" evidence="1">
    <location>
        <begin position="22"/>
        <end position="45"/>
    </location>
</feature>
<gene>
    <name evidence="2" type="ORF">LCPAC304_01390</name>
</gene>
<dbReference type="GO" id="GO:0016740">
    <property type="term" value="F:transferase activity"/>
    <property type="evidence" value="ECO:0007669"/>
    <property type="project" value="UniProtKB-KW"/>
</dbReference>
<dbReference type="InterPro" id="IPR021047">
    <property type="entry name" value="Mannosyltransferase_CMT1"/>
</dbReference>
<keyword evidence="1" id="KW-0472">Membrane</keyword>
<keyword evidence="2" id="KW-0808">Transferase</keyword>
<dbReference type="InterPro" id="IPR029044">
    <property type="entry name" value="Nucleotide-diphossugar_trans"/>
</dbReference>
<sequence length="328" mass="38726">MRGNILLEQKISLFLNMSFQRYICWIVTFLIIIFLTIFLILFFSWSEPYPFTDEEIQKGQREIETSRVIFAGLVRDKEDRVPYIKKRLEALGEPFKDYHILIVENDSEDQTRERLLEWQRKTPKVTILGCGENVKKCQLELEATKVKTFGSNRIKKMAYLRNIYVDYVHEHFGEWDYLVVNDLDLLADLSDKGWKSAFGNFRQDPSLSAISAYGYYDLWFKKMFYDDFAFVPLGSSIERSNSKATHFGIKEKIEMERYQLETKKELVPVKSSFSGLTVYRLSHVPKKARYDYCHSDGKHACEHSYFNQHLNKIVVHPGLKYRIINNKV</sequence>
<dbReference type="Pfam" id="PF11735">
    <property type="entry name" value="CAP59_mtransfer"/>
    <property type="match status" value="1"/>
</dbReference>
<keyword evidence="1" id="KW-0812">Transmembrane</keyword>
<protein>
    <submittedName>
        <fullName evidence="2">Glycosyltransferase</fullName>
    </submittedName>
</protein>
<proteinExistence type="predicted"/>
<keyword evidence="1" id="KW-1133">Transmembrane helix</keyword>
<evidence type="ECO:0000313" key="2">
    <source>
        <dbReference type="EMBL" id="QBK91801.1"/>
    </source>
</evidence>
<evidence type="ECO:0000256" key="1">
    <source>
        <dbReference type="SAM" id="Phobius"/>
    </source>
</evidence>
<reference evidence="2" key="1">
    <citation type="journal article" date="2019" name="MBio">
        <title>Virus Genomes from Deep Sea Sediments Expand the Ocean Megavirome and Support Independent Origins of Viral Gigantism.</title>
        <authorList>
            <person name="Backstrom D."/>
            <person name="Yutin N."/>
            <person name="Jorgensen S.L."/>
            <person name="Dharamshi J."/>
            <person name="Homa F."/>
            <person name="Zaremba-Niedwiedzka K."/>
            <person name="Spang A."/>
            <person name="Wolf Y.I."/>
            <person name="Koonin E.V."/>
            <person name="Ettema T.J."/>
        </authorList>
    </citation>
    <scope>NUCLEOTIDE SEQUENCE</scope>
</reference>
<dbReference type="SUPFAM" id="SSF53448">
    <property type="entry name" value="Nucleotide-diphospho-sugar transferases"/>
    <property type="match status" value="1"/>
</dbReference>
<accession>A0A481ZAX3</accession>
<dbReference type="EMBL" id="MK500565">
    <property type="protein sequence ID" value="QBK91801.1"/>
    <property type="molecule type" value="Genomic_DNA"/>
</dbReference>